<protein>
    <recommendedName>
        <fullName evidence="2">DUF7886 domain-containing protein</fullName>
    </recommendedName>
</protein>
<feature type="region of interest" description="Disordered" evidence="1">
    <location>
        <begin position="192"/>
        <end position="232"/>
    </location>
</feature>
<accession>A0AA88T1U0</accession>
<evidence type="ECO:0000313" key="4">
    <source>
        <dbReference type="Proteomes" id="UP001187315"/>
    </source>
</evidence>
<dbReference type="InterPro" id="IPR057208">
    <property type="entry name" value="DUF7886"/>
</dbReference>
<evidence type="ECO:0000259" key="2">
    <source>
        <dbReference type="Pfam" id="PF25377"/>
    </source>
</evidence>
<evidence type="ECO:0000256" key="1">
    <source>
        <dbReference type="SAM" id="MobiDB-lite"/>
    </source>
</evidence>
<dbReference type="EMBL" id="JAVHJS010000004">
    <property type="protein sequence ID" value="KAK2860445.1"/>
    <property type="molecule type" value="Genomic_DNA"/>
</dbReference>
<organism evidence="3 4">
    <name type="scientific">Tachysurus vachellii</name>
    <name type="common">Darkbarbel catfish</name>
    <name type="synonym">Pelteobagrus vachellii</name>
    <dbReference type="NCBI Taxonomy" id="175792"/>
    <lineage>
        <taxon>Eukaryota</taxon>
        <taxon>Metazoa</taxon>
        <taxon>Chordata</taxon>
        <taxon>Craniata</taxon>
        <taxon>Vertebrata</taxon>
        <taxon>Euteleostomi</taxon>
        <taxon>Actinopterygii</taxon>
        <taxon>Neopterygii</taxon>
        <taxon>Teleostei</taxon>
        <taxon>Ostariophysi</taxon>
        <taxon>Siluriformes</taxon>
        <taxon>Bagridae</taxon>
        <taxon>Tachysurus</taxon>
    </lineage>
</organism>
<dbReference type="Proteomes" id="UP001187315">
    <property type="component" value="Unassembled WGS sequence"/>
</dbReference>
<keyword evidence="4" id="KW-1185">Reference proteome</keyword>
<dbReference type="Pfam" id="PF25377">
    <property type="entry name" value="DUF7886"/>
    <property type="match status" value="1"/>
</dbReference>
<feature type="domain" description="DUF7886" evidence="2">
    <location>
        <begin position="229"/>
        <end position="375"/>
    </location>
</feature>
<name>A0AA88T1U0_TACVA</name>
<gene>
    <name evidence="3" type="ORF">Q7C36_004611</name>
</gene>
<dbReference type="PANTHER" id="PTHR47915">
    <property type="entry name" value="SI:DKEY-19B23.7"/>
    <property type="match status" value="1"/>
</dbReference>
<proteinExistence type="predicted"/>
<feature type="compositionally biased region" description="Basic and acidic residues" evidence="1">
    <location>
        <begin position="46"/>
        <end position="57"/>
    </location>
</feature>
<feature type="region of interest" description="Disordered" evidence="1">
    <location>
        <begin position="46"/>
        <end position="65"/>
    </location>
</feature>
<sequence>MKRSNIGAKLCFLDTLLPLSHISQSLSTLSFTPNLITPFLNQHCTRGERAGGNDQRKYKPSTTASTKMQKRAQGGKRLLNIPRNILRLSERSNHSDDPLTAPARNSLALKMSIDRETHQKAKLQHFLSDLAILASLQGFHYFQPWLRGKEELLLTVVNEDLRWPAPGFPASVASSFTSPTCSSTYSLDTDYASSPLPGECAQPPPKPQSPQVSQQQPSRSNDLHLLPASPSEREITVPEVNRTLFLLAGYAKYGRPYAWIRSNHERLMSDRVAGSSAKDSPIKLKSITDWVLTSQGTRVWDVVNELVGLCTMPPPDNPFSLDMCYLQTLPLPERFLATGALLNFLEMIVVQGSHKESFYNLVVEEIKSLRQLHFKSLAELLRCHNEL</sequence>
<feature type="compositionally biased region" description="Low complexity" evidence="1">
    <location>
        <begin position="209"/>
        <end position="218"/>
    </location>
</feature>
<dbReference type="AlphaFoldDB" id="A0AA88T1U0"/>
<dbReference type="PANTHER" id="PTHR47915:SF1">
    <property type="entry name" value="SI:DKEY-19B23.7"/>
    <property type="match status" value="1"/>
</dbReference>
<reference evidence="3" key="1">
    <citation type="submission" date="2023-08" db="EMBL/GenBank/DDBJ databases">
        <title>Pelteobagrus vachellii genome.</title>
        <authorList>
            <person name="Liu H."/>
        </authorList>
    </citation>
    <scope>NUCLEOTIDE SEQUENCE</scope>
    <source>
        <strain evidence="3">PRFRI_2022a</strain>
        <tissue evidence="3">Muscle</tissue>
    </source>
</reference>
<comment type="caution">
    <text evidence="3">The sequence shown here is derived from an EMBL/GenBank/DDBJ whole genome shotgun (WGS) entry which is preliminary data.</text>
</comment>
<evidence type="ECO:0000313" key="3">
    <source>
        <dbReference type="EMBL" id="KAK2860445.1"/>
    </source>
</evidence>